<feature type="transmembrane region" description="Helical" evidence="11">
    <location>
        <begin position="36"/>
        <end position="55"/>
    </location>
</feature>
<evidence type="ECO:0000256" key="10">
    <source>
        <dbReference type="PROSITE-ProRule" id="PRU01360"/>
    </source>
</evidence>
<evidence type="ECO:0000256" key="5">
    <source>
        <dbReference type="ARBA" id="ARBA00022519"/>
    </source>
</evidence>
<feature type="transmembrane region" description="Helical" evidence="11">
    <location>
        <begin position="97"/>
        <end position="115"/>
    </location>
</feature>
<evidence type="ECO:0000256" key="4">
    <source>
        <dbReference type="ARBA" id="ARBA00022475"/>
    </source>
</evidence>
<feature type="domain" description="TonB C-terminal" evidence="12">
    <location>
        <begin position="424"/>
        <end position="520"/>
    </location>
</feature>
<evidence type="ECO:0000256" key="11">
    <source>
        <dbReference type="SAM" id="Phobius"/>
    </source>
</evidence>
<dbReference type="PANTHER" id="PTHR33446">
    <property type="entry name" value="PROTEIN TONB-RELATED"/>
    <property type="match status" value="1"/>
</dbReference>
<keyword evidence="4" id="KW-1003">Cell membrane</keyword>
<comment type="caution">
    <text evidence="13">The sequence shown here is derived from an EMBL/GenBank/DDBJ whole genome shotgun (WGS) entry which is preliminary data.</text>
</comment>
<comment type="subcellular location">
    <subcellularLocation>
        <location evidence="1">Cell inner membrane</location>
        <topology evidence="1">Single-pass membrane protein</topology>
        <orientation evidence="1">Periplasmic side</orientation>
    </subcellularLocation>
    <subcellularLocation>
        <location evidence="10">Cell outer membrane</location>
        <topology evidence="10">Multi-pass membrane protein</topology>
    </subcellularLocation>
</comment>
<keyword evidence="5" id="KW-0997">Cell inner membrane</keyword>
<dbReference type="Proteomes" id="UP000700732">
    <property type="component" value="Unassembled WGS sequence"/>
</dbReference>
<comment type="similarity">
    <text evidence="10">Belongs to the TonB-dependent receptor family.</text>
</comment>
<gene>
    <name evidence="13" type="ORF">FH603_1460</name>
</gene>
<dbReference type="InterPro" id="IPR039426">
    <property type="entry name" value="TonB-dep_rcpt-like"/>
</dbReference>
<dbReference type="Pfam" id="PF07715">
    <property type="entry name" value="Plug"/>
    <property type="match status" value="1"/>
</dbReference>
<dbReference type="Gene3D" id="3.30.1150.10">
    <property type="match status" value="1"/>
</dbReference>
<keyword evidence="10" id="KW-1134">Transmembrane beta strand</keyword>
<evidence type="ECO:0000256" key="9">
    <source>
        <dbReference type="ARBA" id="ARBA00023136"/>
    </source>
</evidence>
<keyword evidence="9 10" id="KW-0472">Membrane</keyword>
<comment type="similarity">
    <text evidence="2">Belongs to the TonB family.</text>
</comment>
<dbReference type="RefSeq" id="WP_186736765.1">
    <property type="nucleotide sequence ID" value="NZ_VFIA01000006.1"/>
</dbReference>
<evidence type="ECO:0000259" key="12">
    <source>
        <dbReference type="PROSITE" id="PS52015"/>
    </source>
</evidence>
<dbReference type="Gene3D" id="2.170.130.10">
    <property type="entry name" value="TonB-dependent receptor, plug domain"/>
    <property type="match status" value="1"/>
</dbReference>
<keyword evidence="14" id="KW-1185">Reference proteome</keyword>
<evidence type="ECO:0000256" key="8">
    <source>
        <dbReference type="ARBA" id="ARBA00022989"/>
    </source>
</evidence>
<dbReference type="InterPro" id="IPR006260">
    <property type="entry name" value="TonB/TolA_C"/>
</dbReference>
<feature type="transmembrane region" description="Helical" evidence="11">
    <location>
        <begin position="6"/>
        <end position="24"/>
    </location>
</feature>
<dbReference type="InterPro" id="IPR012910">
    <property type="entry name" value="Plug_dom"/>
</dbReference>
<evidence type="ECO:0000256" key="7">
    <source>
        <dbReference type="ARBA" id="ARBA00022927"/>
    </source>
</evidence>
<dbReference type="InterPro" id="IPR008969">
    <property type="entry name" value="CarboxyPept-like_regulatory"/>
</dbReference>
<keyword evidence="6 10" id="KW-0812">Transmembrane</keyword>
<dbReference type="SUPFAM" id="SSF49464">
    <property type="entry name" value="Carboxypeptidase regulatory domain-like"/>
    <property type="match status" value="1"/>
</dbReference>
<keyword evidence="3 10" id="KW-0813">Transport</keyword>
<dbReference type="PANTHER" id="PTHR33446:SF2">
    <property type="entry name" value="PROTEIN TONB"/>
    <property type="match status" value="1"/>
</dbReference>
<dbReference type="EMBL" id="VFIA01000006">
    <property type="protein sequence ID" value="MBC3790963.1"/>
    <property type="molecule type" value="Genomic_DNA"/>
</dbReference>
<protein>
    <submittedName>
        <fullName evidence="13">TonB family protein</fullName>
    </submittedName>
</protein>
<dbReference type="SUPFAM" id="SSF74653">
    <property type="entry name" value="TolA/TonB C-terminal domain"/>
    <property type="match status" value="1"/>
</dbReference>
<evidence type="ECO:0000256" key="6">
    <source>
        <dbReference type="ARBA" id="ARBA00022692"/>
    </source>
</evidence>
<name>A0ABR6W4A0_9BACT</name>
<reference evidence="13 14" key="1">
    <citation type="submission" date="2019-06" db="EMBL/GenBank/DDBJ databases">
        <title>Spirosoma utsteinense sp. nov. isolated from Antarctic ice-free soils.</title>
        <authorList>
            <person name="Tahon G."/>
        </authorList>
    </citation>
    <scope>NUCLEOTIDE SEQUENCE [LARGE SCALE GENOMIC DNA]</scope>
    <source>
        <strain evidence="13 14">LMG 31447</strain>
    </source>
</reference>
<keyword evidence="10" id="KW-0998">Cell outer membrane</keyword>
<organism evidence="13 14">
    <name type="scientific">Spirosoma utsteinense</name>
    <dbReference type="NCBI Taxonomy" id="2585773"/>
    <lineage>
        <taxon>Bacteria</taxon>
        <taxon>Pseudomonadati</taxon>
        <taxon>Bacteroidota</taxon>
        <taxon>Cytophagia</taxon>
        <taxon>Cytophagales</taxon>
        <taxon>Cytophagaceae</taxon>
        <taxon>Spirosoma</taxon>
    </lineage>
</organism>
<sequence length="625" mass="68555">MNALDYFLKANLYGLLFAGCYWLFLRRHTFLNLNRAYLLLSTVLTLSLPLISLPAQTIDSSPDWGIPVGVITLPAAGVVATPVDAGPTSTEPDWEQIGIWLYGLITALLLLRLAIQLSRVVRLIRRSDQDIHADYVLIRPRDHTTPTFSFFRYILLNPADSQNGLILQHELVHVRQHHSADVLGLALLKVLFWPVIGLIFVDRALRQVHEFLADRAASGSKTDYGTDYARLLVEYTFGVRPETLSNSFFNPSLLKQRILMLHQRATNRWALGKYMLVLPLVFVLLAMTTAREEIVAVVTQAGSETITVSGQVVGADGRPLPGATVIEKGTKRGTSTDVEGKFMLSNVPKNATLVISFIGFDSHVVKVNGKAVVNVTMARAIALREVVVETEELTPGTTKPTSTTSPNRKGEVFTVVEQAPEFPGGMDELEVYLTKNLRYPADARKANVKGRVFVQFVVTETGTIESLRILRGIGFGCDEEAVRVVSRMPNWTPGKQNGKPVSVQYNLPILFDLVKKEDKRTGHTEPVFAPTGSPIGDFGLTNHPPMPTYPLSDNPTIRVRGNGAFGELVVVPLYIVDGVVSSADTLSSIDPKTIESVHVIKDASATAPYGDKAKNGAVIITTKKL</sequence>
<keyword evidence="7" id="KW-0653">Protein transport</keyword>
<evidence type="ECO:0000256" key="1">
    <source>
        <dbReference type="ARBA" id="ARBA00004383"/>
    </source>
</evidence>
<dbReference type="InterPro" id="IPR037682">
    <property type="entry name" value="TonB_C"/>
</dbReference>
<proteinExistence type="inferred from homology"/>
<dbReference type="InterPro" id="IPR037066">
    <property type="entry name" value="Plug_dom_sf"/>
</dbReference>
<dbReference type="InterPro" id="IPR051045">
    <property type="entry name" value="TonB-dependent_transducer"/>
</dbReference>
<dbReference type="NCBIfam" id="TIGR01352">
    <property type="entry name" value="tonB_Cterm"/>
    <property type="match status" value="1"/>
</dbReference>
<evidence type="ECO:0000313" key="13">
    <source>
        <dbReference type="EMBL" id="MBC3790963.1"/>
    </source>
</evidence>
<evidence type="ECO:0000313" key="14">
    <source>
        <dbReference type="Proteomes" id="UP000700732"/>
    </source>
</evidence>
<accession>A0ABR6W4A0</accession>
<keyword evidence="8 11" id="KW-1133">Transmembrane helix</keyword>
<dbReference type="Pfam" id="PF13715">
    <property type="entry name" value="CarbopepD_reg_2"/>
    <property type="match status" value="1"/>
</dbReference>
<dbReference type="SUPFAM" id="SSF56935">
    <property type="entry name" value="Porins"/>
    <property type="match status" value="1"/>
</dbReference>
<dbReference type="PROSITE" id="PS52016">
    <property type="entry name" value="TONB_DEPENDENT_REC_3"/>
    <property type="match status" value="1"/>
</dbReference>
<dbReference type="PROSITE" id="PS52015">
    <property type="entry name" value="TONB_CTD"/>
    <property type="match status" value="1"/>
</dbReference>
<dbReference type="Pfam" id="PF03544">
    <property type="entry name" value="TonB_C"/>
    <property type="match status" value="1"/>
</dbReference>
<evidence type="ECO:0000256" key="3">
    <source>
        <dbReference type="ARBA" id="ARBA00022448"/>
    </source>
</evidence>
<dbReference type="Gene3D" id="2.60.40.1120">
    <property type="entry name" value="Carboxypeptidase-like, regulatory domain"/>
    <property type="match status" value="1"/>
</dbReference>
<evidence type="ECO:0000256" key="2">
    <source>
        <dbReference type="ARBA" id="ARBA00006555"/>
    </source>
</evidence>